<sequence>MPSSSPSSKRARLSGTDASKNPLHNLYQVIYNLNVGKSEISRYVYHSFLNDNGDWLKIRMYALVDSDFEEGSRKRETVARWKCYVRLSDVITKLHSKIPTVPVVKTSPPNAPPKHSSDDIEALRKENEKLQHDLRETRKELAAAKGGYDIVDPKIVNQVPKGTSKLQPSVKQAKKAERGFADDDEW</sequence>
<dbReference type="EMBL" id="JASBWS010000011">
    <property type="protein sequence ID" value="KAJ9113774.1"/>
    <property type="molecule type" value="Genomic_DNA"/>
</dbReference>
<organism evidence="1 2">
    <name type="scientific">Naganishia adeliensis</name>
    <dbReference type="NCBI Taxonomy" id="92952"/>
    <lineage>
        <taxon>Eukaryota</taxon>
        <taxon>Fungi</taxon>
        <taxon>Dikarya</taxon>
        <taxon>Basidiomycota</taxon>
        <taxon>Agaricomycotina</taxon>
        <taxon>Tremellomycetes</taxon>
        <taxon>Filobasidiales</taxon>
        <taxon>Filobasidiaceae</taxon>
        <taxon>Naganishia</taxon>
    </lineage>
</organism>
<protein>
    <submittedName>
        <fullName evidence="1">Uncharacterized protein</fullName>
    </submittedName>
</protein>
<dbReference type="Proteomes" id="UP001230649">
    <property type="component" value="Unassembled WGS sequence"/>
</dbReference>
<evidence type="ECO:0000313" key="1">
    <source>
        <dbReference type="EMBL" id="KAJ9113774.1"/>
    </source>
</evidence>
<evidence type="ECO:0000313" key="2">
    <source>
        <dbReference type="Proteomes" id="UP001230649"/>
    </source>
</evidence>
<keyword evidence="2" id="KW-1185">Reference proteome</keyword>
<reference evidence="1" key="1">
    <citation type="submission" date="2023-04" db="EMBL/GenBank/DDBJ databases">
        <title>Draft Genome sequencing of Naganishia species isolated from polar environments using Oxford Nanopore Technology.</title>
        <authorList>
            <person name="Leo P."/>
            <person name="Venkateswaran K."/>
        </authorList>
    </citation>
    <scope>NUCLEOTIDE SEQUENCE</scope>
    <source>
        <strain evidence="1">MNA-CCFEE 5262</strain>
    </source>
</reference>
<proteinExistence type="predicted"/>
<accession>A0ACC2WRI2</accession>
<name>A0ACC2WRI2_9TREE</name>
<gene>
    <name evidence="1" type="ORF">QFC20_001800</name>
</gene>
<comment type="caution">
    <text evidence="1">The sequence shown here is derived from an EMBL/GenBank/DDBJ whole genome shotgun (WGS) entry which is preliminary data.</text>
</comment>